<gene>
    <name evidence="1" type="ORF">N7E60_08495</name>
</gene>
<evidence type="ECO:0000313" key="1">
    <source>
        <dbReference type="EMBL" id="WBA16181.1"/>
    </source>
</evidence>
<dbReference type="RefSeq" id="WP_269598600.1">
    <property type="nucleotide sequence ID" value="NZ_CP114584.1"/>
</dbReference>
<sequence>MSTQFFCGVDLAKHHFSLHAVDAHGKVTTIHIFHTLIYQTLKAMYPD</sequence>
<organism evidence="1 2">
    <name type="scientific">Salinivibrio proteolyticus</name>
    <dbReference type="NCBI Taxonomy" id="334715"/>
    <lineage>
        <taxon>Bacteria</taxon>
        <taxon>Pseudomonadati</taxon>
        <taxon>Pseudomonadota</taxon>
        <taxon>Gammaproteobacteria</taxon>
        <taxon>Vibrionales</taxon>
        <taxon>Vibrionaceae</taxon>
        <taxon>Salinivibrio</taxon>
    </lineage>
</organism>
<keyword evidence="2" id="KW-1185">Reference proteome</keyword>
<dbReference type="Proteomes" id="UP001164676">
    <property type="component" value="Chromosome"/>
</dbReference>
<proteinExistence type="predicted"/>
<evidence type="ECO:0008006" key="3">
    <source>
        <dbReference type="Google" id="ProtNLM"/>
    </source>
</evidence>
<dbReference type="EMBL" id="CP114584">
    <property type="protein sequence ID" value="WBA16181.1"/>
    <property type="molecule type" value="Genomic_DNA"/>
</dbReference>
<protein>
    <recommendedName>
        <fullName evidence="3">IS110 family transposase</fullName>
    </recommendedName>
</protein>
<evidence type="ECO:0000313" key="2">
    <source>
        <dbReference type="Proteomes" id="UP001164676"/>
    </source>
</evidence>
<accession>A0ABY7LIC0</accession>
<reference evidence="1" key="1">
    <citation type="submission" date="2022-09" db="EMBL/GenBank/DDBJ databases">
        <authorList>
            <person name="Li Z.-J."/>
        </authorList>
    </citation>
    <scope>NUCLEOTIDE SEQUENCE</scope>
    <source>
        <strain evidence="1">TGB10</strain>
    </source>
</reference>
<name>A0ABY7LIC0_9GAMM</name>